<feature type="domain" description="Glycosyl transferase family 1" evidence="1">
    <location>
        <begin position="170"/>
        <end position="327"/>
    </location>
</feature>
<dbReference type="HOGENOM" id="CLU_009583_14_0_7"/>
<protein>
    <submittedName>
        <fullName evidence="2">Glycosyl transferase, group 1</fullName>
    </submittedName>
</protein>
<dbReference type="InterPro" id="IPR001296">
    <property type="entry name" value="Glyco_trans_1"/>
</dbReference>
<sequence>MNFKVLILCPSFHEKGGVTYYYSLVSKHFNSTAVDIDLYHTGKSGKNCTWLAGAYKTLKDLFLLLKIIPDYDLVFLNPSLDAKAVIRDGIYHLISKRLLNKKTLVLFHGWDPSFEHIISSYGKYVFRFVFNFDKALVLASQFKNCLVRWGFSPSSISLETTVFEQNTLTNNNDIFKLLFLSRFTKDKGGLEAIITASILAHEFPAVKLYMAGDGEQMPELRQYVTQHNLDSIVTFTGWIDNQAKWDLLNMCGIMIFPTKHGEGLPICIIEGMGAGLSIVTRPVGGIPDLMKDGENGFLVETSDPADFACKVKFLFENKKIWNRIMINNRALAVQKCEIRNVVKRLENYLLELLA</sequence>
<dbReference type="Proteomes" id="UP000006732">
    <property type="component" value="Chromosome"/>
</dbReference>
<proteinExistence type="predicted"/>
<evidence type="ECO:0000313" key="2">
    <source>
        <dbReference type="EMBL" id="ABL00458.1"/>
    </source>
</evidence>
<dbReference type="STRING" id="338966.Ppro_2859"/>
<organism evidence="2 3">
    <name type="scientific">Pelobacter propionicus (strain DSM 2379 / NBRC 103807 / OttBd1)</name>
    <dbReference type="NCBI Taxonomy" id="338966"/>
    <lineage>
        <taxon>Bacteria</taxon>
        <taxon>Pseudomonadati</taxon>
        <taxon>Thermodesulfobacteriota</taxon>
        <taxon>Desulfuromonadia</taxon>
        <taxon>Desulfuromonadales</taxon>
        <taxon>Desulfuromonadaceae</taxon>
        <taxon>Pelobacter</taxon>
    </lineage>
</organism>
<dbReference type="Pfam" id="PF00534">
    <property type="entry name" value="Glycos_transf_1"/>
    <property type="match status" value="1"/>
</dbReference>
<keyword evidence="3" id="KW-1185">Reference proteome</keyword>
<dbReference type="eggNOG" id="COG0438">
    <property type="taxonomic scope" value="Bacteria"/>
</dbReference>
<dbReference type="GO" id="GO:0016740">
    <property type="term" value="F:transferase activity"/>
    <property type="evidence" value="ECO:0007669"/>
    <property type="project" value="UniProtKB-KW"/>
</dbReference>
<dbReference type="SUPFAM" id="SSF53756">
    <property type="entry name" value="UDP-Glycosyltransferase/glycogen phosphorylase"/>
    <property type="match status" value="1"/>
</dbReference>
<dbReference type="RefSeq" id="WP_011736694.1">
    <property type="nucleotide sequence ID" value="NC_008609.1"/>
</dbReference>
<name>A1ASY7_PELPD</name>
<dbReference type="AlphaFoldDB" id="A1ASY7"/>
<dbReference type="EMBL" id="CP000482">
    <property type="protein sequence ID" value="ABL00458.1"/>
    <property type="molecule type" value="Genomic_DNA"/>
</dbReference>
<reference evidence="2 3" key="1">
    <citation type="submission" date="2006-10" db="EMBL/GenBank/DDBJ databases">
        <title>Complete sequence of chromosome of Pelobacter propionicus DSM 2379.</title>
        <authorList>
            <consortium name="US DOE Joint Genome Institute"/>
            <person name="Copeland A."/>
            <person name="Lucas S."/>
            <person name="Lapidus A."/>
            <person name="Barry K."/>
            <person name="Detter J.C."/>
            <person name="Glavina del Rio T."/>
            <person name="Hammon N."/>
            <person name="Israni S."/>
            <person name="Dalin E."/>
            <person name="Tice H."/>
            <person name="Pitluck S."/>
            <person name="Saunders E."/>
            <person name="Brettin T."/>
            <person name="Bruce D."/>
            <person name="Han C."/>
            <person name="Tapia R."/>
            <person name="Schmutz J."/>
            <person name="Larimer F."/>
            <person name="Land M."/>
            <person name="Hauser L."/>
            <person name="Kyrpides N."/>
            <person name="Kim E."/>
            <person name="Lovley D."/>
            <person name="Richardson P."/>
        </authorList>
    </citation>
    <scope>NUCLEOTIDE SEQUENCE [LARGE SCALE GENOMIC DNA]</scope>
    <source>
        <strain evidence="3">DSM 2379 / NBRC 103807 / OttBd1</strain>
    </source>
</reference>
<evidence type="ECO:0000259" key="1">
    <source>
        <dbReference type="Pfam" id="PF00534"/>
    </source>
</evidence>
<evidence type="ECO:0000313" key="3">
    <source>
        <dbReference type="Proteomes" id="UP000006732"/>
    </source>
</evidence>
<accession>A1ASY7</accession>
<gene>
    <name evidence="2" type="ordered locus">Ppro_2859</name>
</gene>
<dbReference type="Gene3D" id="3.40.50.2000">
    <property type="entry name" value="Glycogen Phosphorylase B"/>
    <property type="match status" value="2"/>
</dbReference>
<dbReference type="KEGG" id="ppd:Ppro_2859"/>
<keyword evidence="2" id="KW-0808">Transferase</keyword>
<dbReference type="OrthoDB" id="9775208at2"/>
<dbReference type="CAZy" id="GT4">
    <property type="family name" value="Glycosyltransferase Family 4"/>
</dbReference>
<dbReference type="PANTHER" id="PTHR12526">
    <property type="entry name" value="GLYCOSYLTRANSFERASE"/>
    <property type="match status" value="1"/>
</dbReference>